<keyword evidence="2" id="KW-1185">Reference proteome</keyword>
<accession>A0A0H2UP12</accession>
<dbReference type="KEGG" id="spn:SP_0634"/>
<protein>
    <submittedName>
        <fullName evidence="1">Conserved domain protein</fullName>
    </submittedName>
</protein>
<evidence type="ECO:0000313" key="2">
    <source>
        <dbReference type="Proteomes" id="UP000000585"/>
    </source>
</evidence>
<gene>
    <name evidence="1" type="ordered locus">SP_0634</name>
</gene>
<dbReference type="AlphaFoldDB" id="A0A0H2UP12"/>
<reference evidence="1 2" key="1">
    <citation type="journal article" date="2001" name="Science">
        <title>Complete genome sequence of a virulent isolate of Streptococcus pneumoniae.</title>
        <authorList>
            <person name="Tettelin H."/>
            <person name="Nelson K.E."/>
            <person name="Paulsen I.T."/>
            <person name="Eisen J.A."/>
            <person name="Read T.D."/>
            <person name="Peterson S."/>
            <person name="Heidelberg J."/>
            <person name="DeBoy R.T."/>
            <person name="Haft D.H."/>
            <person name="Dodson R.J."/>
            <person name="Durkin A.S."/>
            <person name="Gwinn M."/>
            <person name="Kolonay J.F."/>
            <person name="Nelson W.C."/>
            <person name="Peterson J.D."/>
            <person name="Umayam L.A."/>
            <person name="White O."/>
            <person name="Salzberg S.L."/>
            <person name="Lewis M.R."/>
            <person name="Radune D."/>
            <person name="Holtzapple E."/>
            <person name="Khouri H."/>
            <person name="Wolf A.M."/>
            <person name="Utterback T.R."/>
            <person name="Hansen C.L."/>
            <person name="McDonald L.A."/>
            <person name="Feldblyum T.V."/>
            <person name="Angiuoli S."/>
            <person name="Dickinson T."/>
            <person name="Hickey E.K."/>
            <person name="Holt I.E."/>
            <person name="Loftus B.J."/>
            <person name="Yang F."/>
            <person name="Smith H.O."/>
            <person name="Venter J.C."/>
            <person name="Dougherty B.A."/>
            <person name="Morrison D.A."/>
            <person name="Hollingshead S.K."/>
            <person name="Fraser C.M."/>
        </authorList>
    </citation>
    <scope>NUCLEOTIDE SEQUENCE [LARGE SCALE GENOMIC DNA]</scope>
    <source>
        <strain evidence="2">ATCC BAA-334 / TIGR4</strain>
    </source>
</reference>
<dbReference type="EnsemblBacteria" id="AAK74784">
    <property type="protein sequence ID" value="AAK74784"/>
    <property type="gene ID" value="SP_0634"/>
</dbReference>
<sequence length="113" mass="13719">MFSSYFNPLYIMVSNLHQNDKINQLISDYKQNMKAFYITIEKFIRDDESLKCYFIKVISSRSKVTSLDQIEADKTIQRKYSSELKKFIGFYNEIICEENSFLHVRKRWSSWFR</sequence>
<evidence type="ECO:0000313" key="1">
    <source>
        <dbReference type="EMBL" id="AAK74784.1"/>
    </source>
</evidence>
<dbReference type="EMBL" id="AE005672">
    <property type="protein sequence ID" value="AAK74784.1"/>
    <property type="molecule type" value="Genomic_DNA"/>
</dbReference>
<name>A0A0H2UP12_STRPN</name>
<dbReference type="PaxDb" id="170187-SP_0634"/>
<proteinExistence type="predicted"/>
<organism evidence="1 2">
    <name type="scientific">Streptococcus pneumoniae serotype 4 (strain ATCC BAA-334 / TIGR4)</name>
    <dbReference type="NCBI Taxonomy" id="170187"/>
    <lineage>
        <taxon>Bacteria</taxon>
        <taxon>Bacillati</taxon>
        <taxon>Bacillota</taxon>
        <taxon>Bacilli</taxon>
        <taxon>Lactobacillales</taxon>
        <taxon>Streptococcaceae</taxon>
        <taxon>Streptococcus</taxon>
    </lineage>
</organism>
<dbReference type="Proteomes" id="UP000000585">
    <property type="component" value="Chromosome"/>
</dbReference>